<evidence type="ECO:0000256" key="1">
    <source>
        <dbReference type="ARBA" id="ARBA00006180"/>
    </source>
</evidence>
<dbReference type="Proteomes" id="UP000244722">
    <property type="component" value="Unassembled WGS sequence"/>
</dbReference>
<dbReference type="GO" id="GO:0005829">
    <property type="term" value="C:cytosol"/>
    <property type="evidence" value="ECO:0007669"/>
    <property type="project" value="TreeGrafter"/>
</dbReference>
<feature type="region of interest" description="Disordered" evidence="4">
    <location>
        <begin position="688"/>
        <end position="744"/>
    </location>
</feature>
<feature type="compositionally biased region" description="Low complexity" evidence="4">
    <location>
        <begin position="527"/>
        <end position="548"/>
    </location>
</feature>
<feature type="coiled-coil region" evidence="3">
    <location>
        <begin position="419"/>
        <end position="446"/>
    </location>
</feature>
<keyword evidence="6" id="KW-1185">Reference proteome</keyword>
<dbReference type="EMBL" id="NESQ01000148">
    <property type="protein sequence ID" value="PUU77602.1"/>
    <property type="molecule type" value="Genomic_DNA"/>
</dbReference>
<dbReference type="STRING" id="42251.A0A2T6ZQ47"/>
<feature type="region of interest" description="Disordered" evidence="4">
    <location>
        <begin position="527"/>
        <end position="673"/>
    </location>
</feature>
<protein>
    <submittedName>
        <fullName evidence="5">SIT4 phosphatase-associated protein-domain-containing protein</fullName>
    </submittedName>
</protein>
<feature type="compositionally biased region" description="Polar residues" evidence="4">
    <location>
        <begin position="69"/>
        <end position="86"/>
    </location>
</feature>
<feature type="region of interest" description="Disordered" evidence="4">
    <location>
        <begin position="493"/>
        <end position="513"/>
    </location>
</feature>
<dbReference type="PANTHER" id="PTHR12634">
    <property type="entry name" value="SIT4 YEAST -ASSOCIATING PROTEIN-RELATED"/>
    <property type="match status" value="1"/>
</dbReference>
<dbReference type="PANTHER" id="PTHR12634:SF8">
    <property type="entry name" value="FIERY MOUNTAIN, ISOFORM D"/>
    <property type="match status" value="1"/>
</dbReference>
<dbReference type="GO" id="GO:0019903">
    <property type="term" value="F:protein phosphatase binding"/>
    <property type="evidence" value="ECO:0007669"/>
    <property type="project" value="InterPro"/>
</dbReference>
<keyword evidence="2" id="KW-0131">Cell cycle</keyword>
<feature type="compositionally biased region" description="Polar residues" evidence="4">
    <location>
        <begin position="734"/>
        <end position="744"/>
    </location>
</feature>
<dbReference type="AlphaFoldDB" id="A0A2T6ZQ47"/>
<evidence type="ECO:0000256" key="3">
    <source>
        <dbReference type="SAM" id="Coils"/>
    </source>
</evidence>
<proteinExistence type="inferred from homology"/>
<feature type="compositionally biased region" description="Basic and acidic residues" evidence="4">
    <location>
        <begin position="610"/>
        <end position="627"/>
    </location>
</feature>
<evidence type="ECO:0000313" key="5">
    <source>
        <dbReference type="EMBL" id="PUU77602.1"/>
    </source>
</evidence>
<comment type="caution">
    <text evidence="5">The sequence shown here is derived from an EMBL/GenBank/DDBJ whole genome shotgun (WGS) entry which is preliminary data.</text>
</comment>
<dbReference type="GO" id="GO:0019888">
    <property type="term" value="F:protein phosphatase regulator activity"/>
    <property type="evidence" value="ECO:0007669"/>
    <property type="project" value="TreeGrafter"/>
</dbReference>
<dbReference type="OrthoDB" id="295029at2759"/>
<accession>A0A2T6ZQ47</accession>
<gene>
    <name evidence="5" type="ORF">B9Z19DRAFT_1065739</name>
</gene>
<feature type="region of interest" description="Disordered" evidence="4">
    <location>
        <begin position="980"/>
        <end position="1018"/>
    </location>
</feature>
<evidence type="ECO:0000256" key="2">
    <source>
        <dbReference type="ARBA" id="ARBA00023306"/>
    </source>
</evidence>
<sequence>MFWRFGGYANISTLDSILEKPDVTLEDLLEESDLIQELKQQNGKLIEFLRREDVMWKLLEYVVAPKPSNPVSQQEGGNNALEASSKNESEDGNPNGWNQLPDTERDKEEKIRLKYAYVCCEVLSSESWSMAETLMENLQPLRMFWSFLERPAPLDPLQAGYFTKVNETLLDRKTDEMMEFFKGLDNIVPKILKHVDCPMIMDLLLKIISMEKCEGGTGIVDWLHSQNLIPLLLSFLSSDYPATTQTSSGDFIKAIITISANASQNEQSCIGPNDLTRQLVSEACVQGLIQDMLNGGNPLTVGVGIVIEVIRKNNSDYDPDVGAGVDNIPSSRDPIYLGTLLRLFAKHVPDFMKLILTQCMVMTSEDGSKTEKRRELKAAFGETIEPLGFDRFKTCELMAELLHCSNMGLLNEKGGERYVKERDRERDRLRAERERERQDVERANDINGSIEGVVVEKAPLQVQNGGAEIDEDGLNEDEFEDVAVSGLLEEVRGATGQNPTGGLSKDVALGEPKDTKMSDEDVFVDEPLSPAALAVDASPASASCSTAPAPAPTPADSIPQLDSAPILAWPSDVLGQSVPPNDLAAKAPAAGSDPKDEKMEDAPLPPPPPPEKDDDKAPVSKDFKGPEGKAQQEGGSKVETIIEGDLMITDVPKAPSPPPAEGDDDNGNLLKGGRSLVDDLKTASIAAPLNPQASSISQDRIDADLPPLPKEAFEKPKQPDDPEEDLLDLGGGSPYSTTTFRSTGNSSFEEYETMIEKDFEGNPVVGDYLKMMFVENSVVPTILDFFFRFPWNNFLHNVVYDVVQQVFNGPMERGYNRALAIDLFATGRITERIVEGQKASDKVEAEKKMRLGYMGHLTLIAEEVVKFAERHPPEILGHKVIEKVSDPLWIEYVEETLAATRERDNAVLGGVRPDMSVGPRQAVLNAAQAQAFNGNFSDSGSLILGNSVSGDLETIDLANGSSGSAGIGSGAGISGSAGGLLSGFGSSSDEEDEDMERDDEDDDEVNRLGLSGSSDQVGDLTDLLIDNDLEDDFFEDMTFL</sequence>
<feature type="compositionally biased region" description="Acidic residues" evidence="4">
    <location>
        <begin position="988"/>
        <end position="1004"/>
    </location>
</feature>
<name>A0A2T6ZQ47_TUBBO</name>
<evidence type="ECO:0000256" key="4">
    <source>
        <dbReference type="SAM" id="MobiDB-lite"/>
    </source>
</evidence>
<reference evidence="5 6" key="1">
    <citation type="submission" date="2017-04" db="EMBL/GenBank/DDBJ databases">
        <title>Draft genome sequence of Tuber borchii Vittad., a whitish edible truffle.</title>
        <authorList>
            <consortium name="DOE Joint Genome Institute"/>
            <person name="Murat C."/>
            <person name="Kuo A."/>
            <person name="Barry K.W."/>
            <person name="Clum A."/>
            <person name="Dockter R.B."/>
            <person name="Fauchery L."/>
            <person name="Iotti M."/>
            <person name="Kohler A."/>
            <person name="Labutti K."/>
            <person name="Lindquist E.A."/>
            <person name="Lipzen A."/>
            <person name="Ohm R.A."/>
            <person name="Wang M."/>
            <person name="Grigoriev I.V."/>
            <person name="Zambonelli A."/>
            <person name="Martin F.M."/>
        </authorList>
    </citation>
    <scope>NUCLEOTIDE SEQUENCE [LARGE SCALE GENOMIC DNA]</scope>
    <source>
        <strain evidence="5 6">Tbo3840</strain>
    </source>
</reference>
<dbReference type="Pfam" id="PF04499">
    <property type="entry name" value="SAPS"/>
    <property type="match status" value="1"/>
</dbReference>
<feature type="region of interest" description="Disordered" evidence="4">
    <location>
        <begin position="68"/>
        <end position="103"/>
    </location>
</feature>
<keyword evidence="3" id="KW-0175">Coiled coil</keyword>
<organism evidence="5 6">
    <name type="scientific">Tuber borchii</name>
    <name type="common">White truffle</name>
    <dbReference type="NCBI Taxonomy" id="42251"/>
    <lineage>
        <taxon>Eukaryota</taxon>
        <taxon>Fungi</taxon>
        <taxon>Dikarya</taxon>
        <taxon>Ascomycota</taxon>
        <taxon>Pezizomycotina</taxon>
        <taxon>Pezizomycetes</taxon>
        <taxon>Pezizales</taxon>
        <taxon>Tuberaceae</taxon>
        <taxon>Tuber</taxon>
    </lineage>
</organism>
<dbReference type="GO" id="GO:0005634">
    <property type="term" value="C:nucleus"/>
    <property type="evidence" value="ECO:0007669"/>
    <property type="project" value="TreeGrafter"/>
</dbReference>
<comment type="similarity">
    <text evidence="1">Belongs to the SAPS family.</text>
</comment>
<feature type="compositionally biased region" description="Basic and acidic residues" evidence="4">
    <location>
        <begin position="711"/>
        <end position="720"/>
    </location>
</feature>
<evidence type="ECO:0000313" key="6">
    <source>
        <dbReference type="Proteomes" id="UP000244722"/>
    </source>
</evidence>
<dbReference type="InterPro" id="IPR007587">
    <property type="entry name" value="SAPS"/>
</dbReference>